<keyword evidence="5 6" id="KW-0472">Membrane</keyword>
<dbReference type="InterPro" id="IPR050183">
    <property type="entry name" value="DsbB"/>
</dbReference>
<dbReference type="GO" id="GO:0005886">
    <property type="term" value="C:plasma membrane"/>
    <property type="evidence" value="ECO:0007669"/>
    <property type="project" value="UniProtKB-SubCell"/>
</dbReference>
<feature type="transmembrane region" description="Helical" evidence="6">
    <location>
        <begin position="41"/>
        <end position="59"/>
    </location>
</feature>
<comment type="caution">
    <text evidence="7">The sequence shown here is derived from an EMBL/GenBank/DDBJ whole genome shotgun (WGS) entry which is preliminary data.</text>
</comment>
<dbReference type="Pfam" id="PF02600">
    <property type="entry name" value="DsbB"/>
    <property type="match status" value="1"/>
</dbReference>
<feature type="transmembrane region" description="Helical" evidence="6">
    <location>
        <begin position="135"/>
        <end position="155"/>
    </location>
</feature>
<evidence type="ECO:0000256" key="4">
    <source>
        <dbReference type="ARBA" id="ARBA00022989"/>
    </source>
</evidence>
<dbReference type="AlphaFoldDB" id="A0A501XUZ4"/>
<dbReference type="OrthoDB" id="9808637at2"/>
<keyword evidence="4 6" id="KW-1133">Transmembrane helix</keyword>
<dbReference type="PANTHER" id="PTHR36570">
    <property type="entry name" value="DISULFIDE BOND FORMATION PROTEIN B"/>
    <property type="match status" value="1"/>
</dbReference>
<dbReference type="GO" id="GO:0006457">
    <property type="term" value="P:protein folding"/>
    <property type="evidence" value="ECO:0007669"/>
    <property type="project" value="InterPro"/>
</dbReference>
<feature type="transmembrane region" description="Helical" evidence="6">
    <location>
        <begin position="66"/>
        <end position="86"/>
    </location>
</feature>
<dbReference type="RefSeq" id="WP_140926449.1">
    <property type="nucleotide sequence ID" value="NZ_VFSU01000009.1"/>
</dbReference>
<accession>A0A501XUZ4</accession>
<dbReference type="InterPro" id="IPR003752">
    <property type="entry name" value="DiS_bond_form_DsbB/BdbC"/>
</dbReference>
<reference evidence="7 8" key="1">
    <citation type="submission" date="2019-06" db="EMBL/GenBank/DDBJ databases">
        <authorList>
            <person name="Lee I."/>
            <person name="Jang G.I."/>
            <person name="Hwang C.Y."/>
        </authorList>
    </citation>
    <scope>NUCLEOTIDE SEQUENCE [LARGE SCALE GENOMIC DNA]</scope>
    <source>
        <strain evidence="7 8">PAMC 28131</strain>
    </source>
</reference>
<sequence>MTRTKGVRQAAWLLIAVSGSLLLGALAFQFIGGLAPCEMCYWQRYAHLAVLAVAGLALISGNRAIGWLAVLAMAIAAGLGLFHAGVELKWWQGVTACTAPVSAGMSTADMLDKLMNAPLVRCDQIPWSLLGISMAGWNALISAGAALCGAFVLIFTQRRPA</sequence>
<keyword evidence="3 6" id="KW-0812">Transmembrane</keyword>
<dbReference type="PANTHER" id="PTHR36570:SF3">
    <property type="entry name" value="DISULFIDE BOND FORMATION PROTEIN B"/>
    <property type="match status" value="1"/>
</dbReference>
<evidence type="ECO:0000313" key="8">
    <source>
        <dbReference type="Proteomes" id="UP000319897"/>
    </source>
</evidence>
<dbReference type="Proteomes" id="UP000319897">
    <property type="component" value="Unassembled WGS sequence"/>
</dbReference>
<dbReference type="PIRSF" id="PIRSF033913">
    <property type="entry name" value="S-S_format_DsbB"/>
    <property type="match status" value="1"/>
</dbReference>
<dbReference type="GO" id="GO:0015035">
    <property type="term" value="F:protein-disulfide reductase activity"/>
    <property type="evidence" value="ECO:0007669"/>
    <property type="project" value="InterPro"/>
</dbReference>
<name>A0A501XUZ4_9SPHN</name>
<evidence type="ECO:0000256" key="1">
    <source>
        <dbReference type="ARBA" id="ARBA00004651"/>
    </source>
</evidence>
<evidence type="ECO:0000313" key="7">
    <source>
        <dbReference type="EMBL" id="TPE64602.1"/>
    </source>
</evidence>
<organism evidence="7 8">
    <name type="scientific">Sandaracinobacter neustonicus</name>
    <dbReference type="NCBI Taxonomy" id="1715348"/>
    <lineage>
        <taxon>Bacteria</taxon>
        <taxon>Pseudomonadati</taxon>
        <taxon>Pseudomonadota</taxon>
        <taxon>Alphaproteobacteria</taxon>
        <taxon>Sphingomonadales</taxon>
        <taxon>Sphingosinicellaceae</taxon>
        <taxon>Sandaracinobacter</taxon>
    </lineage>
</organism>
<evidence type="ECO:0000256" key="3">
    <source>
        <dbReference type="ARBA" id="ARBA00022692"/>
    </source>
</evidence>
<evidence type="ECO:0000256" key="6">
    <source>
        <dbReference type="SAM" id="Phobius"/>
    </source>
</evidence>
<dbReference type="Gene3D" id="1.20.1550.10">
    <property type="entry name" value="DsbB-like"/>
    <property type="match status" value="1"/>
</dbReference>
<protein>
    <submittedName>
        <fullName evidence="7">Disulfide bond formation protein B</fullName>
    </submittedName>
</protein>
<feature type="transmembrane region" description="Helical" evidence="6">
    <location>
        <begin position="12"/>
        <end position="35"/>
    </location>
</feature>
<gene>
    <name evidence="7" type="ORF">FJQ54_00970</name>
</gene>
<proteinExistence type="predicted"/>
<keyword evidence="2" id="KW-1003">Cell membrane</keyword>
<dbReference type="SUPFAM" id="SSF158442">
    <property type="entry name" value="DsbB-like"/>
    <property type="match status" value="1"/>
</dbReference>
<evidence type="ECO:0000256" key="5">
    <source>
        <dbReference type="ARBA" id="ARBA00023136"/>
    </source>
</evidence>
<dbReference type="InterPro" id="IPR024199">
    <property type="entry name" value="Uncharacterised_DsbB"/>
</dbReference>
<keyword evidence="8" id="KW-1185">Reference proteome</keyword>
<dbReference type="InterPro" id="IPR023380">
    <property type="entry name" value="DsbB-like_sf"/>
</dbReference>
<comment type="subcellular location">
    <subcellularLocation>
        <location evidence="1">Cell membrane</location>
        <topology evidence="1">Multi-pass membrane protein</topology>
    </subcellularLocation>
</comment>
<dbReference type="EMBL" id="VFSU01000009">
    <property type="protein sequence ID" value="TPE64602.1"/>
    <property type="molecule type" value="Genomic_DNA"/>
</dbReference>
<evidence type="ECO:0000256" key="2">
    <source>
        <dbReference type="ARBA" id="ARBA00022475"/>
    </source>
</evidence>